<dbReference type="AlphaFoldDB" id="A0A430L705"/>
<dbReference type="EMBL" id="MIKF01000367">
    <property type="protein sequence ID" value="RTE71527.1"/>
    <property type="molecule type" value="Genomic_DNA"/>
</dbReference>
<keyword evidence="2" id="KW-1185">Reference proteome</keyword>
<evidence type="ECO:0000313" key="2">
    <source>
        <dbReference type="Proteomes" id="UP000287124"/>
    </source>
</evidence>
<comment type="caution">
    <text evidence="1">The sequence shown here is derived from an EMBL/GenBank/DDBJ whole genome shotgun (WGS) entry which is preliminary data.</text>
</comment>
<accession>A0A430L705</accession>
<evidence type="ECO:0000313" key="1">
    <source>
        <dbReference type="EMBL" id="RTE71527.1"/>
    </source>
</evidence>
<proteinExistence type="predicted"/>
<name>A0A430L705_9HYPO</name>
<dbReference type="Proteomes" id="UP000287124">
    <property type="component" value="Unassembled WGS sequence"/>
</dbReference>
<protein>
    <submittedName>
        <fullName evidence="1">Uncharacterized protein</fullName>
    </submittedName>
</protein>
<reference evidence="1 2" key="1">
    <citation type="submission" date="2017-06" db="EMBL/GenBank/DDBJ databases">
        <title>Comparative genomic analysis of Ambrosia Fusariam Clade fungi.</title>
        <authorList>
            <person name="Stajich J.E."/>
            <person name="Carrillo J."/>
            <person name="Kijimoto T."/>
            <person name="Eskalen A."/>
            <person name="O'Donnell K."/>
            <person name="Kasson M."/>
        </authorList>
    </citation>
    <scope>NUCLEOTIDE SEQUENCE [LARGE SCALE GENOMIC DNA]</scope>
    <source>
        <strain evidence="1 2">UCR1854</strain>
    </source>
</reference>
<gene>
    <name evidence="1" type="ORF">BHE90_014064</name>
</gene>
<sequence length="82" mass="8821">MGGWMDGCLDAVAPTGANCETSATLASCSWGWDALERRHPWPPRDWPVTACSSIEEWVLGEDSPFFQAADLDGCPALEPALP</sequence>
<organism evidence="1 2">
    <name type="scientific">Fusarium euwallaceae</name>
    <dbReference type="NCBI Taxonomy" id="1147111"/>
    <lineage>
        <taxon>Eukaryota</taxon>
        <taxon>Fungi</taxon>
        <taxon>Dikarya</taxon>
        <taxon>Ascomycota</taxon>
        <taxon>Pezizomycotina</taxon>
        <taxon>Sordariomycetes</taxon>
        <taxon>Hypocreomycetidae</taxon>
        <taxon>Hypocreales</taxon>
        <taxon>Nectriaceae</taxon>
        <taxon>Fusarium</taxon>
        <taxon>Fusarium solani species complex</taxon>
    </lineage>
</organism>
<feature type="non-terminal residue" evidence="1">
    <location>
        <position position="82"/>
    </location>
</feature>